<name>A0A174FK59_9BACE</name>
<sequence>MISKELIRRFKNGDEDAFSFLYKHYWEKVYGFTRLYLVSSEDIAEVVQEVFIKLWEARHLIDEEQPFEGFLFIITRNMIFNYSRKKLNYSFLKVTVLQAMEQEYEEENKLELSDLKKYLSVLISQLPPRQQEIFRMSREQNLTYKQIAEQLSISEKTVEYHMGLALKYLRKNLYLLSLFLSV</sequence>
<dbReference type="EMBL" id="QRKD01000003">
    <property type="protein sequence ID" value="RHH92948.1"/>
    <property type="molecule type" value="Genomic_DNA"/>
</dbReference>
<feature type="domain" description="HTH luxR-type" evidence="5">
    <location>
        <begin position="123"/>
        <end position="179"/>
    </location>
</feature>
<evidence type="ECO:0000313" key="16">
    <source>
        <dbReference type="Proteomes" id="UP000095657"/>
    </source>
</evidence>
<evidence type="ECO:0000313" key="24">
    <source>
        <dbReference type="Proteomes" id="UP000491168"/>
    </source>
</evidence>
<dbReference type="PANTHER" id="PTHR43133">
    <property type="entry name" value="RNA POLYMERASE ECF-TYPE SIGMA FACTO"/>
    <property type="match status" value="1"/>
</dbReference>
<dbReference type="GO" id="GO:0006352">
    <property type="term" value="P:DNA-templated transcription initiation"/>
    <property type="evidence" value="ECO:0007669"/>
    <property type="project" value="InterPro"/>
</dbReference>
<evidence type="ECO:0000313" key="22">
    <source>
        <dbReference type="Proteomes" id="UP000427825"/>
    </source>
</evidence>
<keyword evidence="3" id="KW-0731">Sigma factor</keyword>
<evidence type="ECO:0000313" key="9">
    <source>
        <dbReference type="EMBL" id="KAA5475173.1"/>
    </source>
</evidence>
<dbReference type="EMBL" id="QSJD01000022">
    <property type="protein sequence ID" value="RHD46577.1"/>
    <property type="molecule type" value="Genomic_DNA"/>
</dbReference>
<dbReference type="Proteomes" id="UP000475905">
    <property type="component" value="Unassembled WGS sequence"/>
</dbReference>
<evidence type="ECO:0000313" key="11">
    <source>
        <dbReference type="EMBL" id="KAA5503865.1"/>
    </source>
</evidence>
<protein>
    <submittedName>
        <fullName evidence="6">Putative sigma factor</fullName>
    </submittedName>
    <submittedName>
        <fullName evidence="8">RNA polymerase sigma-70 factor</fullName>
    </submittedName>
</protein>
<dbReference type="EMBL" id="VVYD01000001">
    <property type="protein sequence ID" value="KAA5503865.1"/>
    <property type="molecule type" value="Genomic_DNA"/>
</dbReference>
<evidence type="ECO:0000313" key="18">
    <source>
        <dbReference type="Proteomes" id="UP000283512"/>
    </source>
</evidence>
<dbReference type="KEGG" id="bcac:CGC64_03475"/>
<dbReference type="AlphaFoldDB" id="A0A174FK59"/>
<reference evidence="18 19" key="2">
    <citation type="submission" date="2018-08" db="EMBL/GenBank/DDBJ databases">
        <title>A genome reference for cultivated species of the human gut microbiota.</title>
        <authorList>
            <person name="Zou Y."/>
            <person name="Xue W."/>
            <person name="Luo G."/>
        </authorList>
    </citation>
    <scope>NUCLEOTIDE SEQUENCE [LARGE SCALE GENOMIC DNA]</scope>
    <source>
        <strain evidence="12 19">AF24-29LB</strain>
        <strain evidence="14 18">AM16-49B</strain>
        <strain evidence="13 20">AM31-16AC</strain>
    </source>
</reference>
<dbReference type="InterPro" id="IPR000792">
    <property type="entry name" value="Tscrpt_reg_LuxR_C"/>
</dbReference>
<evidence type="ECO:0000313" key="17">
    <source>
        <dbReference type="Proteomes" id="UP000095725"/>
    </source>
</evidence>
<dbReference type="EMBL" id="QRUO01000007">
    <property type="protein sequence ID" value="RGR72081.1"/>
    <property type="molecule type" value="Genomic_DNA"/>
</dbReference>
<dbReference type="GO" id="GO:0016987">
    <property type="term" value="F:sigma factor activity"/>
    <property type="evidence" value="ECO:0007669"/>
    <property type="project" value="UniProtKB-KW"/>
</dbReference>
<dbReference type="Proteomes" id="UP000368418">
    <property type="component" value="Unassembled WGS sequence"/>
</dbReference>
<dbReference type="InterPro" id="IPR013325">
    <property type="entry name" value="RNA_pol_sigma_r2"/>
</dbReference>
<evidence type="ECO:0000313" key="7">
    <source>
        <dbReference type="EMBL" id="CUP38265.1"/>
    </source>
</evidence>
<evidence type="ECO:0000313" key="12">
    <source>
        <dbReference type="EMBL" id="RGR72081.1"/>
    </source>
</evidence>
<dbReference type="NCBIfam" id="TIGR02985">
    <property type="entry name" value="Sig70_bacteroi1"/>
    <property type="match status" value="1"/>
</dbReference>
<reference evidence="15" key="4">
    <citation type="submission" date="2022-08" db="EMBL/GenBank/DDBJ databases">
        <title>Genome Sequencing of Bacteroides fragilis Group Isolates with Nanopore Technology.</title>
        <authorList>
            <person name="Tisza M.J."/>
            <person name="Smith D."/>
            <person name="Dekker J.P."/>
        </authorList>
    </citation>
    <scope>NUCLEOTIDE SEQUENCE</scope>
    <source>
        <strain evidence="15">BFG-474</strain>
    </source>
</reference>
<dbReference type="GO" id="GO:0003677">
    <property type="term" value="F:DNA binding"/>
    <property type="evidence" value="ECO:0007669"/>
    <property type="project" value="InterPro"/>
</dbReference>
<dbReference type="InterPro" id="IPR013324">
    <property type="entry name" value="RNA_pol_sigma_r3/r4-like"/>
</dbReference>
<dbReference type="CDD" id="cd06171">
    <property type="entry name" value="Sigma70_r4"/>
    <property type="match status" value="1"/>
</dbReference>
<dbReference type="Proteomes" id="UP001060260">
    <property type="component" value="Chromosome"/>
</dbReference>
<dbReference type="EMBL" id="VVYP01000003">
    <property type="protein sequence ID" value="KAA5465417.1"/>
    <property type="molecule type" value="Genomic_DNA"/>
</dbReference>
<gene>
    <name evidence="6" type="primary">rpoE_1</name>
    <name evidence="14" type="ORF">DW190_06710</name>
    <name evidence="13" type="ORF">DW794_14050</name>
    <name evidence="12" type="ORF">DWY26_09545</name>
    <name evidence="6" type="ORF">ERS852494_00034</name>
    <name evidence="7" type="ORF">ERS852558_00075</name>
    <name evidence="11" type="ORF">F2Y31_01045</name>
    <name evidence="10" type="ORF">F2Y35_17170</name>
    <name evidence="8" type="ORF">F2Y36_03655</name>
    <name evidence="9" type="ORF">F2Y39_14585</name>
    <name evidence="15" type="ORF">NXW23_03705</name>
</gene>
<dbReference type="SMART" id="SM00421">
    <property type="entry name" value="HTH_LUXR"/>
    <property type="match status" value="1"/>
</dbReference>
<dbReference type="PANTHER" id="PTHR43133:SF46">
    <property type="entry name" value="RNA POLYMERASE SIGMA-70 FACTOR ECF SUBFAMILY"/>
    <property type="match status" value="1"/>
</dbReference>
<dbReference type="Pfam" id="PF08281">
    <property type="entry name" value="Sigma70_r4_2"/>
    <property type="match status" value="1"/>
</dbReference>
<dbReference type="SUPFAM" id="SSF88659">
    <property type="entry name" value="Sigma3 and sigma4 domains of RNA polymerase sigma factors"/>
    <property type="match status" value="1"/>
</dbReference>
<dbReference type="Proteomes" id="UP000095657">
    <property type="component" value="Unassembled WGS sequence"/>
</dbReference>
<evidence type="ECO:0000313" key="6">
    <source>
        <dbReference type="EMBL" id="CUO49907.1"/>
    </source>
</evidence>
<dbReference type="Proteomes" id="UP000095725">
    <property type="component" value="Unassembled WGS sequence"/>
</dbReference>
<dbReference type="InterPro" id="IPR013249">
    <property type="entry name" value="RNA_pol_sigma70_r4_t2"/>
</dbReference>
<keyword evidence="2" id="KW-0805">Transcription regulation</keyword>
<dbReference type="Proteomes" id="UP000284205">
    <property type="component" value="Unassembled WGS sequence"/>
</dbReference>
<reference evidence="16 17" key="1">
    <citation type="submission" date="2015-09" db="EMBL/GenBank/DDBJ databases">
        <authorList>
            <consortium name="Pathogen Informatics"/>
        </authorList>
    </citation>
    <scope>NUCLEOTIDE SEQUENCE [LARGE SCALE GENOMIC DNA]</scope>
    <source>
        <strain evidence="6 16">2789STDY5834880</strain>
        <strain evidence="7 17">2789STDY5834946</strain>
    </source>
</reference>
<dbReference type="Gene3D" id="1.10.10.10">
    <property type="entry name" value="Winged helix-like DNA-binding domain superfamily/Winged helix DNA-binding domain"/>
    <property type="match status" value="1"/>
</dbReference>
<evidence type="ECO:0000259" key="5">
    <source>
        <dbReference type="SMART" id="SM00421"/>
    </source>
</evidence>
<dbReference type="Proteomes" id="UP000284689">
    <property type="component" value="Unassembled WGS sequence"/>
</dbReference>
<evidence type="ECO:0000256" key="4">
    <source>
        <dbReference type="ARBA" id="ARBA00023163"/>
    </source>
</evidence>
<evidence type="ECO:0000313" key="20">
    <source>
        <dbReference type="Proteomes" id="UP000284689"/>
    </source>
</evidence>
<dbReference type="EMBL" id="CZAI01000001">
    <property type="protein sequence ID" value="CUO49907.1"/>
    <property type="molecule type" value="Genomic_DNA"/>
</dbReference>
<dbReference type="Proteomes" id="UP000427825">
    <property type="component" value="Unassembled WGS sequence"/>
</dbReference>
<dbReference type="RefSeq" id="WP_005676774.1">
    <property type="nucleotide sequence ID" value="NZ_CABMOQ010000016.1"/>
</dbReference>
<reference evidence="21 22" key="3">
    <citation type="journal article" date="2019" name="Nat. Med.">
        <title>A library of human gut bacterial isolates paired with longitudinal multiomics data enables mechanistic microbiome research.</title>
        <authorList>
            <person name="Poyet M."/>
            <person name="Groussin M."/>
            <person name="Gibbons S.M."/>
            <person name="Avila-Pacheco J."/>
            <person name="Jiang X."/>
            <person name="Kearney S.M."/>
            <person name="Perrotta A.R."/>
            <person name="Berdy B."/>
            <person name="Zhao S."/>
            <person name="Lieberman T.D."/>
            <person name="Swanson P.K."/>
            <person name="Smith M."/>
            <person name="Roesemann S."/>
            <person name="Alexander J.E."/>
            <person name="Rich S.A."/>
            <person name="Livny J."/>
            <person name="Vlamakis H."/>
            <person name="Clish C."/>
            <person name="Bullock K."/>
            <person name="Deik A."/>
            <person name="Scott J."/>
            <person name="Pierce K.A."/>
            <person name="Xavier R.J."/>
            <person name="Alm E.J."/>
        </authorList>
    </citation>
    <scope>NUCLEOTIDE SEQUENCE [LARGE SCALE GENOMIC DNA]</scope>
    <source>
        <strain evidence="11 21">BIOML-A19</strain>
        <strain evidence="10 24">BIOML-A21</strain>
        <strain evidence="9 22">BIOML-A25</strain>
        <strain evidence="8 23">BIOML-A31</strain>
    </source>
</reference>
<evidence type="ECO:0000313" key="10">
    <source>
        <dbReference type="EMBL" id="KAA5489217.1"/>
    </source>
</evidence>
<dbReference type="Proteomes" id="UP000283512">
    <property type="component" value="Unassembled WGS sequence"/>
</dbReference>
<evidence type="ECO:0000313" key="14">
    <source>
        <dbReference type="EMBL" id="RHH92948.1"/>
    </source>
</evidence>
<dbReference type="InterPro" id="IPR039425">
    <property type="entry name" value="RNA_pol_sigma-70-like"/>
</dbReference>
<dbReference type="EMBL" id="VVYF01000018">
    <property type="protein sequence ID" value="KAA5489217.1"/>
    <property type="molecule type" value="Genomic_DNA"/>
</dbReference>
<keyword evidence="4" id="KW-0804">Transcription</keyword>
<dbReference type="EMBL" id="VVYJ01000008">
    <property type="protein sequence ID" value="KAA5475173.1"/>
    <property type="molecule type" value="Genomic_DNA"/>
</dbReference>
<evidence type="ECO:0000256" key="1">
    <source>
        <dbReference type="ARBA" id="ARBA00010641"/>
    </source>
</evidence>
<dbReference type="Gene3D" id="1.10.1740.10">
    <property type="match status" value="1"/>
</dbReference>
<accession>A0A174FK59</accession>
<dbReference type="SUPFAM" id="SSF88946">
    <property type="entry name" value="Sigma2 domain of RNA polymerase sigma factors"/>
    <property type="match status" value="1"/>
</dbReference>
<evidence type="ECO:0000313" key="21">
    <source>
        <dbReference type="Proteomes" id="UP000368418"/>
    </source>
</evidence>
<dbReference type="InterPro" id="IPR014284">
    <property type="entry name" value="RNA_pol_sigma-70_dom"/>
</dbReference>
<dbReference type="EMBL" id="CZBL01000001">
    <property type="protein sequence ID" value="CUP38265.1"/>
    <property type="molecule type" value="Genomic_DNA"/>
</dbReference>
<evidence type="ECO:0000313" key="13">
    <source>
        <dbReference type="EMBL" id="RHD46577.1"/>
    </source>
</evidence>
<comment type="similarity">
    <text evidence="1">Belongs to the sigma-70 factor family. ECF subfamily.</text>
</comment>
<evidence type="ECO:0000313" key="8">
    <source>
        <dbReference type="EMBL" id="KAA5465417.1"/>
    </source>
</evidence>
<proteinExistence type="inferred from homology"/>
<evidence type="ECO:0000313" key="15">
    <source>
        <dbReference type="EMBL" id="UVQ97487.1"/>
    </source>
</evidence>
<dbReference type="GeneID" id="75112141"/>
<dbReference type="InterPro" id="IPR014327">
    <property type="entry name" value="RNA_pol_sigma70_bacteroid"/>
</dbReference>
<evidence type="ECO:0000256" key="3">
    <source>
        <dbReference type="ARBA" id="ARBA00023082"/>
    </source>
</evidence>
<dbReference type="Proteomes" id="UP000491168">
    <property type="component" value="Unassembled WGS sequence"/>
</dbReference>
<organism evidence="6 16">
    <name type="scientific">Bacteroides caccae</name>
    <dbReference type="NCBI Taxonomy" id="47678"/>
    <lineage>
        <taxon>Bacteria</taxon>
        <taxon>Pseudomonadati</taxon>
        <taxon>Bacteroidota</taxon>
        <taxon>Bacteroidia</taxon>
        <taxon>Bacteroidales</taxon>
        <taxon>Bacteroidaceae</taxon>
        <taxon>Bacteroides</taxon>
    </lineage>
</organism>
<evidence type="ECO:0000256" key="2">
    <source>
        <dbReference type="ARBA" id="ARBA00023015"/>
    </source>
</evidence>
<dbReference type="InterPro" id="IPR036388">
    <property type="entry name" value="WH-like_DNA-bd_sf"/>
</dbReference>
<evidence type="ECO:0000313" key="23">
    <source>
        <dbReference type="Proteomes" id="UP000475905"/>
    </source>
</evidence>
<dbReference type="NCBIfam" id="TIGR02937">
    <property type="entry name" value="sigma70-ECF"/>
    <property type="match status" value="1"/>
</dbReference>
<dbReference type="EMBL" id="CP103166">
    <property type="protein sequence ID" value="UVQ97487.1"/>
    <property type="molecule type" value="Genomic_DNA"/>
</dbReference>
<evidence type="ECO:0000313" key="19">
    <source>
        <dbReference type="Proteomes" id="UP000284205"/>
    </source>
</evidence>
<dbReference type="Pfam" id="PF04542">
    <property type="entry name" value="Sigma70_r2"/>
    <property type="match status" value="1"/>
</dbReference>
<dbReference type="InterPro" id="IPR007627">
    <property type="entry name" value="RNA_pol_sigma70_r2"/>
</dbReference>
<dbReference type="STRING" id="47678.ERS852494_00034"/>